<feature type="domain" description="Tail spike" evidence="2">
    <location>
        <begin position="111"/>
        <end position="371"/>
    </location>
</feature>
<evidence type="ECO:0000259" key="2">
    <source>
        <dbReference type="Pfam" id="PF06605"/>
    </source>
</evidence>
<dbReference type="RefSeq" id="WP_056971756.1">
    <property type="nucleotide sequence ID" value="NZ_AZFI01000044.1"/>
</dbReference>
<dbReference type="Pfam" id="PF06605">
    <property type="entry name" value="Prophage_tail"/>
    <property type="match status" value="1"/>
</dbReference>
<proteinExistence type="predicted"/>
<dbReference type="EMBL" id="AZFI01000044">
    <property type="protein sequence ID" value="KRM28716.1"/>
    <property type="molecule type" value="Genomic_DNA"/>
</dbReference>
<dbReference type="Gene3D" id="1.10.287.1490">
    <property type="match status" value="1"/>
</dbReference>
<comment type="caution">
    <text evidence="3">The sequence shown here is derived from an EMBL/GenBank/DDBJ whole genome shotgun (WGS) entry which is preliminary data.</text>
</comment>
<dbReference type="InterPro" id="IPR010572">
    <property type="entry name" value="Tail_dom"/>
</dbReference>
<gene>
    <name evidence="3" type="ORF">FC65_GL001618</name>
</gene>
<organism evidence="3 4">
    <name type="scientific">Ligilactobacillus acidipiscis DSM 15836</name>
    <dbReference type="NCBI Taxonomy" id="1423716"/>
    <lineage>
        <taxon>Bacteria</taxon>
        <taxon>Bacillati</taxon>
        <taxon>Bacillota</taxon>
        <taxon>Bacilli</taxon>
        <taxon>Lactobacillales</taxon>
        <taxon>Lactobacillaceae</taxon>
        <taxon>Ligilactobacillus</taxon>
    </lineage>
</organism>
<sequence length="490" mass="55879">MYRIIAYDDPYSTVAHTVYNPLTGDYISDGKLELKESEINDLQLTVNQDNYLFGNVKPLKTHIEVYQDDKQIFRGRALDVTREMKDSGQFVQSFIFEDIQNYLQDTPQSWAKVQNTTPAEFFTRLITSHNNQTQPYKRFTIRRCDVTNSTDNVYRYIEDGATTWDTIKDKLVSRLGGFIKVERIDGVNYIDYVQDLGTDHSDSNPIQLSLNLNSASVKIDPTEVITRLQPLGAVIEDKNETPDQPNDISRPRVDIKSVNDGIDWLDIPTLVDEFGLIKKSVVWDDVHDPGILLTKARQWIAKQKTANEIWTVEALELPNFSAFNVSDRYVFDNKYVASKQLLRVTAKTIDFSNPNKSSLTIADKAVSLSQYESENRNAAEQVKNLRSQVEGYSTQITKLRDENTELQQSIKNQQTLIDKLEKGIDDADLAGVNNRISALQKNTTDLINRVNNLNYATPEQLQQYENTQNSYNNNFEARLSALENNQGGTS</sequence>
<accession>A0ABR5PKA2</accession>
<keyword evidence="1" id="KW-0175">Coiled coil</keyword>
<keyword evidence="4" id="KW-1185">Reference proteome</keyword>
<feature type="coiled-coil region" evidence="1">
    <location>
        <begin position="368"/>
        <end position="423"/>
    </location>
</feature>
<reference evidence="3 4" key="1">
    <citation type="journal article" date="2015" name="Genome Announc.">
        <title>Expanding the biotechnology potential of lactobacilli through comparative genomics of 213 strains and associated genera.</title>
        <authorList>
            <person name="Sun Z."/>
            <person name="Harris H.M."/>
            <person name="McCann A."/>
            <person name="Guo C."/>
            <person name="Argimon S."/>
            <person name="Zhang W."/>
            <person name="Yang X."/>
            <person name="Jeffery I.B."/>
            <person name="Cooney J.C."/>
            <person name="Kagawa T.F."/>
            <person name="Liu W."/>
            <person name="Song Y."/>
            <person name="Salvetti E."/>
            <person name="Wrobel A."/>
            <person name="Rasinkangas P."/>
            <person name="Parkhill J."/>
            <person name="Rea M.C."/>
            <person name="O'Sullivan O."/>
            <person name="Ritari J."/>
            <person name="Douillard F.P."/>
            <person name="Paul Ross R."/>
            <person name="Yang R."/>
            <person name="Briner A.E."/>
            <person name="Felis G.E."/>
            <person name="de Vos W.M."/>
            <person name="Barrangou R."/>
            <person name="Klaenhammer T.R."/>
            <person name="Caufield P.W."/>
            <person name="Cui Y."/>
            <person name="Zhang H."/>
            <person name="O'Toole P.W."/>
        </authorList>
    </citation>
    <scope>NUCLEOTIDE SEQUENCE [LARGE SCALE GENOMIC DNA]</scope>
    <source>
        <strain evidence="3 4">DSM 15836</strain>
    </source>
</reference>
<protein>
    <recommendedName>
        <fullName evidence="2">Tail spike domain-containing protein</fullName>
    </recommendedName>
</protein>
<dbReference type="Proteomes" id="UP000051217">
    <property type="component" value="Unassembled WGS sequence"/>
</dbReference>
<evidence type="ECO:0000313" key="3">
    <source>
        <dbReference type="EMBL" id="KRM28716.1"/>
    </source>
</evidence>
<evidence type="ECO:0000313" key="4">
    <source>
        <dbReference type="Proteomes" id="UP000051217"/>
    </source>
</evidence>
<evidence type="ECO:0000256" key="1">
    <source>
        <dbReference type="SAM" id="Coils"/>
    </source>
</evidence>
<name>A0ABR5PKA2_9LACO</name>